<evidence type="ECO:0000313" key="1">
    <source>
        <dbReference type="EMBL" id="CAA9452903.1"/>
    </source>
</evidence>
<gene>
    <name evidence="1" type="ORF">AVDCRST_MAG58-1004</name>
</gene>
<sequence>MGLPNVTRYPEATVLRDETSILILFGGPYGEQKMNVPLQYVGGDAEAAELRLLAQLQQIGYSVRRGE</sequence>
<proteinExistence type="predicted"/>
<organism evidence="1">
    <name type="scientific">uncultured Rubrobacteraceae bacterium</name>
    <dbReference type="NCBI Taxonomy" id="349277"/>
    <lineage>
        <taxon>Bacteria</taxon>
        <taxon>Bacillati</taxon>
        <taxon>Actinomycetota</taxon>
        <taxon>Rubrobacteria</taxon>
        <taxon>Rubrobacterales</taxon>
        <taxon>Rubrobacteraceae</taxon>
        <taxon>environmental samples</taxon>
    </lineage>
</organism>
<dbReference type="EMBL" id="CADCVF010000025">
    <property type="protein sequence ID" value="CAA9452903.1"/>
    <property type="molecule type" value="Genomic_DNA"/>
</dbReference>
<name>A0A6J4R1N6_9ACTN</name>
<reference evidence="1" key="1">
    <citation type="submission" date="2020-02" db="EMBL/GenBank/DDBJ databases">
        <authorList>
            <person name="Meier V. D."/>
        </authorList>
    </citation>
    <scope>NUCLEOTIDE SEQUENCE</scope>
    <source>
        <strain evidence="1">AVDCRST_MAG58</strain>
    </source>
</reference>
<protein>
    <submittedName>
        <fullName evidence="1">Uncharacterized protein</fullName>
    </submittedName>
</protein>
<accession>A0A6J4R1N6</accession>
<dbReference type="AlphaFoldDB" id="A0A6J4R1N6"/>